<dbReference type="EMBL" id="JBEDUW010000001">
    <property type="protein sequence ID" value="KAK9951261.1"/>
    <property type="molecule type" value="Genomic_DNA"/>
</dbReference>
<dbReference type="AlphaFoldDB" id="A0AAW1YRA7"/>
<feature type="region of interest" description="Disordered" evidence="1">
    <location>
        <begin position="32"/>
        <end position="68"/>
    </location>
</feature>
<organism evidence="2 3">
    <name type="scientific">Rubus argutus</name>
    <name type="common">Southern blackberry</name>
    <dbReference type="NCBI Taxonomy" id="59490"/>
    <lineage>
        <taxon>Eukaryota</taxon>
        <taxon>Viridiplantae</taxon>
        <taxon>Streptophyta</taxon>
        <taxon>Embryophyta</taxon>
        <taxon>Tracheophyta</taxon>
        <taxon>Spermatophyta</taxon>
        <taxon>Magnoliopsida</taxon>
        <taxon>eudicotyledons</taxon>
        <taxon>Gunneridae</taxon>
        <taxon>Pentapetalae</taxon>
        <taxon>rosids</taxon>
        <taxon>fabids</taxon>
        <taxon>Rosales</taxon>
        <taxon>Rosaceae</taxon>
        <taxon>Rosoideae</taxon>
        <taxon>Rosoideae incertae sedis</taxon>
        <taxon>Rubus</taxon>
    </lineage>
</organism>
<sequence>MSVGGGGKLVRGSNFGGLVRRCSGRSLMEAIGDGGGDLSSHGSGDGVCNGRNSSGQRSRSVRPGQWARRQQLGYDGGEVVMVI</sequence>
<dbReference type="Proteomes" id="UP001457282">
    <property type="component" value="Unassembled WGS sequence"/>
</dbReference>
<reference evidence="2 3" key="1">
    <citation type="journal article" date="2023" name="G3 (Bethesda)">
        <title>A chromosome-length genome assembly and annotation of blackberry (Rubus argutus, cv. 'Hillquist').</title>
        <authorList>
            <person name="Bruna T."/>
            <person name="Aryal R."/>
            <person name="Dudchenko O."/>
            <person name="Sargent D.J."/>
            <person name="Mead D."/>
            <person name="Buti M."/>
            <person name="Cavallini A."/>
            <person name="Hytonen T."/>
            <person name="Andres J."/>
            <person name="Pham M."/>
            <person name="Weisz D."/>
            <person name="Mascagni F."/>
            <person name="Usai G."/>
            <person name="Natali L."/>
            <person name="Bassil N."/>
            <person name="Fernandez G.E."/>
            <person name="Lomsadze A."/>
            <person name="Armour M."/>
            <person name="Olukolu B."/>
            <person name="Poorten T."/>
            <person name="Britton C."/>
            <person name="Davik J."/>
            <person name="Ashrafi H."/>
            <person name="Aiden E.L."/>
            <person name="Borodovsky M."/>
            <person name="Worthington M."/>
        </authorList>
    </citation>
    <scope>NUCLEOTIDE SEQUENCE [LARGE SCALE GENOMIC DNA]</scope>
    <source>
        <strain evidence="2">PI 553951</strain>
    </source>
</reference>
<proteinExistence type="predicted"/>
<gene>
    <name evidence="2" type="ORF">M0R45_006716</name>
</gene>
<evidence type="ECO:0000313" key="2">
    <source>
        <dbReference type="EMBL" id="KAK9951261.1"/>
    </source>
</evidence>
<feature type="compositionally biased region" description="Gly residues" evidence="1">
    <location>
        <begin position="32"/>
        <end position="47"/>
    </location>
</feature>
<name>A0AAW1YRA7_RUBAR</name>
<evidence type="ECO:0000313" key="3">
    <source>
        <dbReference type="Proteomes" id="UP001457282"/>
    </source>
</evidence>
<evidence type="ECO:0000256" key="1">
    <source>
        <dbReference type="SAM" id="MobiDB-lite"/>
    </source>
</evidence>
<feature type="compositionally biased region" description="Low complexity" evidence="1">
    <location>
        <begin position="49"/>
        <end position="62"/>
    </location>
</feature>
<accession>A0AAW1YRA7</accession>
<comment type="caution">
    <text evidence="2">The sequence shown here is derived from an EMBL/GenBank/DDBJ whole genome shotgun (WGS) entry which is preliminary data.</text>
</comment>
<keyword evidence="3" id="KW-1185">Reference proteome</keyword>
<protein>
    <submittedName>
        <fullName evidence="2">Uncharacterized protein</fullName>
    </submittedName>
</protein>